<evidence type="ECO:0000256" key="7">
    <source>
        <dbReference type="SAM" id="Phobius"/>
    </source>
</evidence>
<sequence>MAGSSPDHARDGESRVTEIIVILSVASTLSTLAVLLRVYSRAILLRSFGADDFMIVPAQILTIASAVAIGLEAKYGLGRHVWVMPEEHFVPYMKSFYSSIVVYNVAVCLTKISILLMYYRLFSNTILRQIIFVGLGFLGSWAVTLSILLPMVCMPVHKFWHPTAPGVCLDQLAIWYVMAGVNVFTDFALFTMPIPVIKSLNLPRRQKVLLFAIFTLGIFPCAVSIYRIRTLGAAAVATDPTWDNVDAATFSFLELSVGVVTVCLPTLRPFLARVMPGLFGHLLQQSSGAPPSGGIGYGTGATGRASRNLRRGGTGVSASSISGARSPGLKGKVLSESDSTEELRSAASMGGSPLRSIGENDIEFGAIDPRLERRGKPGLSYSVSVVGGSESSGGRPRSDSSGIKATTTVTQQISFAKEDMEKTQY</sequence>
<dbReference type="Pfam" id="PF20684">
    <property type="entry name" value="Fung_rhodopsin"/>
    <property type="match status" value="1"/>
</dbReference>
<dbReference type="PANTHER" id="PTHR33048">
    <property type="entry name" value="PTH11-LIKE INTEGRAL MEMBRANE PROTEIN (AFU_ORTHOLOGUE AFUA_5G11245)"/>
    <property type="match status" value="1"/>
</dbReference>
<dbReference type="PANTHER" id="PTHR33048:SF47">
    <property type="entry name" value="INTEGRAL MEMBRANE PROTEIN-RELATED"/>
    <property type="match status" value="1"/>
</dbReference>
<keyword evidence="4 7" id="KW-0472">Membrane</keyword>
<keyword evidence="10" id="KW-1185">Reference proteome</keyword>
<evidence type="ECO:0000256" key="1">
    <source>
        <dbReference type="ARBA" id="ARBA00004141"/>
    </source>
</evidence>
<dbReference type="InterPro" id="IPR052337">
    <property type="entry name" value="SAT4-like"/>
</dbReference>
<keyword evidence="2 7" id="KW-0812">Transmembrane</keyword>
<feature type="region of interest" description="Disordered" evidence="6">
    <location>
        <begin position="287"/>
        <end position="359"/>
    </location>
</feature>
<feature type="transmembrane region" description="Helical" evidence="7">
    <location>
        <begin position="20"/>
        <end position="40"/>
    </location>
</feature>
<evidence type="ECO:0000256" key="4">
    <source>
        <dbReference type="ARBA" id="ARBA00023136"/>
    </source>
</evidence>
<feature type="domain" description="Rhodopsin" evidence="8">
    <location>
        <begin position="36"/>
        <end position="273"/>
    </location>
</feature>
<feature type="transmembrane region" description="Helical" evidence="7">
    <location>
        <begin position="52"/>
        <end position="76"/>
    </location>
</feature>
<protein>
    <recommendedName>
        <fullName evidence="8">Rhodopsin domain-containing protein</fullName>
    </recommendedName>
</protein>
<keyword evidence="3 7" id="KW-1133">Transmembrane helix</keyword>
<evidence type="ECO:0000313" key="10">
    <source>
        <dbReference type="Proteomes" id="UP001583172"/>
    </source>
</evidence>
<feature type="transmembrane region" description="Helical" evidence="7">
    <location>
        <begin position="208"/>
        <end position="228"/>
    </location>
</feature>
<dbReference type="Proteomes" id="UP001583172">
    <property type="component" value="Unassembled WGS sequence"/>
</dbReference>
<organism evidence="9 10">
    <name type="scientific">Humicola insolens</name>
    <name type="common">Soft-rot fungus</name>
    <dbReference type="NCBI Taxonomy" id="85995"/>
    <lineage>
        <taxon>Eukaryota</taxon>
        <taxon>Fungi</taxon>
        <taxon>Dikarya</taxon>
        <taxon>Ascomycota</taxon>
        <taxon>Pezizomycotina</taxon>
        <taxon>Sordariomycetes</taxon>
        <taxon>Sordariomycetidae</taxon>
        <taxon>Sordariales</taxon>
        <taxon>Chaetomiaceae</taxon>
        <taxon>Mycothermus</taxon>
    </lineage>
</organism>
<reference evidence="9 10" key="1">
    <citation type="journal article" date="2024" name="Commun. Biol.">
        <title>Comparative genomic analysis of thermophilic fungi reveals convergent evolutionary adaptations and gene losses.</title>
        <authorList>
            <person name="Steindorff A.S."/>
            <person name="Aguilar-Pontes M.V."/>
            <person name="Robinson A.J."/>
            <person name="Andreopoulos B."/>
            <person name="LaButti K."/>
            <person name="Kuo A."/>
            <person name="Mondo S."/>
            <person name="Riley R."/>
            <person name="Otillar R."/>
            <person name="Haridas S."/>
            <person name="Lipzen A."/>
            <person name="Grimwood J."/>
            <person name="Schmutz J."/>
            <person name="Clum A."/>
            <person name="Reid I.D."/>
            <person name="Moisan M.C."/>
            <person name="Butler G."/>
            <person name="Nguyen T.T.M."/>
            <person name="Dewar K."/>
            <person name="Conant G."/>
            <person name="Drula E."/>
            <person name="Henrissat B."/>
            <person name="Hansel C."/>
            <person name="Singer S."/>
            <person name="Hutchinson M.I."/>
            <person name="de Vries R.P."/>
            <person name="Natvig D.O."/>
            <person name="Powell A.J."/>
            <person name="Tsang A."/>
            <person name="Grigoriev I.V."/>
        </authorList>
    </citation>
    <scope>NUCLEOTIDE SEQUENCE [LARGE SCALE GENOMIC DNA]</scope>
    <source>
        <strain evidence="9 10">CBS 620.91</strain>
    </source>
</reference>
<evidence type="ECO:0000256" key="2">
    <source>
        <dbReference type="ARBA" id="ARBA00022692"/>
    </source>
</evidence>
<feature type="transmembrane region" description="Helical" evidence="7">
    <location>
        <begin position="130"/>
        <end position="152"/>
    </location>
</feature>
<evidence type="ECO:0000313" key="9">
    <source>
        <dbReference type="EMBL" id="KAL1840469.1"/>
    </source>
</evidence>
<name>A0ABR3VFE3_HUMIN</name>
<feature type="region of interest" description="Disordered" evidence="6">
    <location>
        <begin position="373"/>
        <end position="409"/>
    </location>
</feature>
<feature type="transmembrane region" description="Helical" evidence="7">
    <location>
        <begin position="248"/>
        <end position="267"/>
    </location>
</feature>
<feature type="compositionally biased region" description="Low complexity" evidence="6">
    <location>
        <begin position="378"/>
        <end position="402"/>
    </location>
</feature>
<evidence type="ECO:0000256" key="6">
    <source>
        <dbReference type="SAM" id="MobiDB-lite"/>
    </source>
</evidence>
<comment type="subcellular location">
    <subcellularLocation>
        <location evidence="1">Membrane</location>
        <topology evidence="1">Multi-pass membrane protein</topology>
    </subcellularLocation>
</comment>
<comment type="caution">
    <text evidence="9">The sequence shown here is derived from an EMBL/GenBank/DDBJ whole genome shotgun (WGS) entry which is preliminary data.</text>
</comment>
<dbReference type="EMBL" id="JAZGSY010000112">
    <property type="protein sequence ID" value="KAL1840469.1"/>
    <property type="molecule type" value="Genomic_DNA"/>
</dbReference>
<feature type="transmembrane region" description="Helical" evidence="7">
    <location>
        <begin position="172"/>
        <end position="196"/>
    </location>
</feature>
<feature type="transmembrane region" description="Helical" evidence="7">
    <location>
        <begin position="96"/>
        <end position="118"/>
    </location>
</feature>
<accession>A0ABR3VFE3</accession>
<feature type="compositionally biased region" description="Gly residues" evidence="6">
    <location>
        <begin position="291"/>
        <end position="301"/>
    </location>
</feature>
<proteinExistence type="inferred from homology"/>
<comment type="similarity">
    <text evidence="5">Belongs to the SAT4 family.</text>
</comment>
<evidence type="ECO:0000259" key="8">
    <source>
        <dbReference type="Pfam" id="PF20684"/>
    </source>
</evidence>
<dbReference type="InterPro" id="IPR049326">
    <property type="entry name" value="Rhodopsin_dom_fungi"/>
</dbReference>
<gene>
    <name evidence="9" type="ORF">VTJ49DRAFT_466</name>
</gene>
<evidence type="ECO:0000256" key="5">
    <source>
        <dbReference type="ARBA" id="ARBA00038359"/>
    </source>
</evidence>
<evidence type="ECO:0000256" key="3">
    <source>
        <dbReference type="ARBA" id="ARBA00022989"/>
    </source>
</evidence>